<dbReference type="PANTHER" id="PTHR41252:SF1">
    <property type="entry name" value="BLR2505 PROTEIN"/>
    <property type="match status" value="1"/>
</dbReference>
<dbReference type="Pfam" id="PF12680">
    <property type="entry name" value="SnoaL_2"/>
    <property type="match status" value="1"/>
</dbReference>
<accession>A0ABS7PTU6</accession>
<dbReference type="SUPFAM" id="SSF54427">
    <property type="entry name" value="NTF2-like"/>
    <property type="match status" value="1"/>
</dbReference>
<dbReference type="InterPro" id="IPR032710">
    <property type="entry name" value="NTF2-like_dom_sf"/>
</dbReference>
<protein>
    <submittedName>
        <fullName evidence="2">Nuclear transport factor 2 family protein</fullName>
    </submittedName>
</protein>
<keyword evidence="3" id="KW-1185">Reference proteome</keyword>
<feature type="domain" description="SnoaL-like" evidence="1">
    <location>
        <begin position="12"/>
        <end position="124"/>
    </location>
</feature>
<dbReference type="InterPro" id="IPR037401">
    <property type="entry name" value="SnoaL-like"/>
</dbReference>
<evidence type="ECO:0000313" key="3">
    <source>
        <dbReference type="Proteomes" id="UP000706039"/>
    </source>
</evidence>
<sequence length="140" mass="15754">MDGDLSPADRIRATYARWQETRGASAEDYLALMAPDIEMRSVLGPDVPDTIAGPAIGLDAARAYFDALRRDWEMIAFPTEEIVAQGDTVIWIGRCHWRSRTSLSEVDSPKVDIWHFRDGKAVRVLEMFDSLGFARAIRLV</sequence>
<comment type="caution">
    <text evidence="2">The sequence shown here is derived from an EMBL/GenBank/DDBJ whole genome shotgun (WGS) entry which is preliminary data.</text>
</comment>
<name>A0ABS7PTU6_9SPHN</name>
<evidence type="ECO:0000313" key="2">
    <source>
        <dbReference type="EMBL" id="MBY8824757.1"/>
    </source>
</evidence>
<gene>
    <name evidence="2" type="ORF">K7G82_20805</name>
</gene>
<dbReference type="RefSeq" id="WP_222991824.1">
    <property type="nucleotide sequence ID" value="NZ_JAINVV010000009.1"/>
</dbReference>
<dbReference type="Proteomes" id="UP000706039">
    <property type="component" value="Unassembled WGS sequence"/>
</dbReference>
<organism evidence="2 3">
    <name type="scientific">Sphingomonas colocasiae</name>
    <dbReference type="NCBI Taxonomy" id="1848973"/>
    <lineage>
        <taxon>Bacteria</taxon>
        <taxon>Pseudomonadati</taxon>
        <taxon>Pseudomonadota</taxon>
        <taxon>Alphaproteobacteria</taxon>
        <taxon>Sphingomonadales</taxon>
        <taxon>Sphingomonadaceae</taxon>
        <taxon>Sphingomonas</taxon>
    </lineage>
</organism>
<reference evidence="2 3" key="1">
    <citation type="submission" date="2021-08" db="EMBL/GenBank/DDBJ databases">
        <authorList>
            <person name="Tuo L."/>
        </authorList>
    </citation>
    <scope>NUCLEOTIDE SEQUENCE [LARGE SCALE GENOMIC DNA]</scope>
    <source>
        <strain evidence="2 3">JCM 31229</strain>
    </source>
</reference>
<dbReference type="PANTHER" id="PTHR41252">
    <property type="entry name" value="BLR2505 PROTEIN"/>
    <property type="match status" value="1"/>
</dbReference>
<dbReference type="Gene3D" id="3.10.450.50">
    <property type="match status" value="1"/>
</dbReference>
<proteinExistence type="predicted"/>
<dbReference type="EMBL" id="JAINVV010000009">
    <property type="protein sequence ID" value="MBY8824757.1"/>
    <property type="molecule type" value="Genomic_DNA"/>
</dbReference>
<evidence type="ECO:0000259" key="1">
    <source>
        <dbReference type="Pfam" id="PF12680"/>
    </source>
</evidence>